<gene>
    <name evidence="4" type="ORF">BJP36_41605</name>
</gene>
<sequence>MIVREAKLLNGSKAQYQAIDSAIRTAQFIRNKAVRLWRDEPDVNKARLSELCKELARAYPFAKKLNSMARQASAQRAWNSISSFYRRCREGSKKKGYPQFKKHSRNGFADAARTVEYKTTGWKLSEDCLTINFTDGFQAGTFSLFCNHETREDLFRLKINRVRVVRRADGYYAQFCFDVNRKEAGNYTGNFVGIDLGLKYFYKDQNDNGAIYPKYLRRAQKRIKKLQRRLSRKDLLQKYFSNSVLDAIASGGNPQDRNGALTVVELNSPRVAPLHRFASILVHCSLFPVPCSRQLPRSLKFVKGKKPQSNNYHKARIRLGKAHLKVQRQRKDGVFAALGACIRENEDWAVKLARCVVHSNDVVVYVGASLPTLGGIDLKIQNMVKNHHLAQSISDASWYQFTQWLDYFGKVWDKTVIAVAPNYTSQDCSNCGHRVKKSLSTRTHQCPKCKTEICRDTNAALNILNKGMNILGVECNNNSTLGHRGSAGEPGTLEESSTAVDEEKSNSISCLDESRITVCENPAL</sequence>
<evidence type="ECO:0000259" key="3">
    <source>
        <dbReference type="Pfam" id="PF07282"/>
    </source>
</evidence>
<dbReference type="GO" id="GO:0003677">
    <property type="term" value="F:DNA binding"/>
    <property type="evidence" value="ECO:0007669"/>
    <property type="project" value="UniProtKB-KW"/>
</dbReference>
<reference evidence="4" key="1">
    <citation type="journal article" date="2017" name="Proc. Natl. Acad. Sci. U.S.A.">
        <title>Comparative genomics uncovers the prolific and distinctive metabolic potential of the cyanobacterial genus Moorea.</title>
        <authorList>
            <person name="Leao T."/>
            <person name="Castelao G."/>
            <person name="Korobeynikov A."/>
            <person name="Monroe E.A."/>
            <person name="Podell S."/>
            <person name="Glukhov E."/>
            <person name="Allen E.E."/>
            <person name="Gerwick W.H."/>
            <person name="Gerwick L."/>
        </authorList>
    </citation>
    <scope>NUCLEOTIDE SEQUENCE</scope>
    <source>
        <strain evidence="4">JHB</strain>
    </source>
</reference>
<protein>
    <submittedName>
        <fullName evidence="4">Transposase</fullName>
    </submittedName>
</protein>
<reference evidence="4" key="2">
    <citation type="submission" date="2022-10" db="EMBL/GenBank/DDBJ databases">
        <authorList>
            <person name="Ngo T.-E."/>
        </authorList>
    </citation>
    <scope>NUCLEOTIDE SEQUENCE</scope>
    <source>
        <strain evidence="4">JHB</strain>
    </source>
</reference>
<feature type="region of interest" description="Disordered" evidence="2">
    <location>
        <begin position="483"/>
        <end position="506"/>
    </location>
</feature>
<evidence type="ECO:0000256" key="2">
    <source>
        <dbReference type="SAM" id="MobiDB-lite"/>
    </source>
</evidence>
<evidence type="ECO:0000313" key="4">
    <source>
        <dbReference type="EMBL" id="WAN68861.1"/>
    </source>
</evidence>
<keyword evidence="1" id="KW-0238">DNA-binding</keyword>
<name>A0A9Q9SSJ9_MOOP1</name>
<feature type="domain" description="Cas12f1-like TNB" evidence="3">
    <location>
        <begin position="398"/>
        <end position="463"/>
    </location>
</feature>
<dbReference type="Proteomes" id="UP000176944">
    <property type="component" value="Chromosome"/>
</dbReference>
<dbReference type="EMBL" id="CP017708">
    <property type="protein sequence ID" value="WAN68861.1"/>
    <property type="molecule type" value="Genomic_DNA"/>
</dbReference>
<proteinExistence type="predicted"/>
<dbReference type="NCBIfam" id="NF040570">
    <property type="entry name" value="guided_TnpB"/>
    <property type="match status" value="1"/>
</dbReference>
<accession>A0A9Q9SSJ9</accession>
<dbReference type="Pfam" id="PF07282">
    <property type="entry name" value="Cas12f1-like_TNB"/>
    <property type="match status" value="1"/>
</dbReference>
<evidence type="ECO:0000256" key="1">
    <source>
        <dbReference type="ARBA" id="ARBA00023125"/>
    </source>
</evidence>
<dbReference type="InterPro" id="IPR010095">
    <property type="entry name" value="Cas12f1-like_TNB"/>
</dbReference>
<organism evidence="4">
    <name type="scientific">Moorena producens (strain JHB)</name>
    <dbReference type="NCBI Taxonomy" id="1454205"/>
    <lineage>
        <taxon>Bacteria</taxon>
        <taxon>Bacillati</taxon>
        <taxon>Cyanobacteriota</taxon>
        <taxon>Cyanophyceae</taxon>
        <taxon>Coleofasciculales</taxon>
        <taxon>Coleofasciculaceae</taxon>
        <taxon>Moorena</taxon>
    </lineage>
</organism>
<dbReference type="AlphaFoldDB" id="A0A9Q9SSJ9"/>